<name>A0A6J4TGK4_9ACTN</name>
<sequence>MGVLDDKVAIVTGSARGIGRATAELLCEHGAKVLVNDLDADAARQTASEIAGETAVHAGDLTQEKAADELVRATIDAFGRIDIIVNNAGYTLDAPVHKMSDDWFQRMLDIHTIAPFRVLRAAAPHLREPAKQEKAQGIEVFRKVVNISSISGTMGNAGQANYSAGKSAVVGLTKTLAKEWGQFKINVNAVAFGWIETRLTAAKVEGNTMEIAGETVQLGIPEPMRAMAPMLIPLGRPGTAEEAAGGVFYLCSPWSNFVSGQVLNVTGGQLTGMTS</sequence>
<dbReference type="PANTHER" id="PTHR42760">
    <property type="entry name" value="SHORT-CHAIN DEHYDROGENASES/REDUCTASES FAMILY MEMBER"/>
    <property type="match status" value="1"/>
</dbReference>
<accession>A0A6J4TGK4</accession>
<organism evidence="4">
    <name type="scientific">uncultured Solirubrobacteraceae bacterium</name>
    <dbReference type="NCBI Taxonomy" id="1162706"/>
    <lineage>
        <taxon>Bacteria</taxon>
        <taxon>Bacillati</taxon>
        <taxon>Actinomycetota</taxon>
        <taxon>Thermoleophilia</taxon>
        <taxon>Solirubrobacterales</taxon>
        <taxon>Solirubrobacteraceae</taxon>
        <taxon>environmental samples</taxon>
    </lineage>
</organism>
<dbReference type="Gene3D" id="3.40.50.720">
    <property type="entry name" value="NAD(P)-binding Rossmann-like Domain"/>
    <property type="match status" value="1"/>
</dbReference>
<dbReference type="InterPro" id="IPR020904">
    <property type="entry name" value="Sc_DH/Rdtase_CS"/>
</dbReference>
<dbReference type="EMBL" id="CADCVR010000106">
    <property type="protein sequence ID" value="CAA9522670.1"/>
    <property type="molecule type" value="Genomic_DNA"/>
</dbReference>
<dbReference type="InterPro" id="IPR002347">
    <property type="entry name" value="SDR_fam"/>
</dbReference>
<comment type="similarity">
    <text evidence="1">Belongs to the short-chain dehydrogenases/reductases (SDR) family.</text>
</comment>
<dbReference type="GO" id="GO:0004316">
    <property type="term" value="F:3-oxoacyl-[acyl-carrier-protein] reductase (NADPH) activity"/>
    <property type="evidence" value="ECO:0007669"/>
    <property type="project" value="UniProtKB-EC"/>
</dbReference>
<evidence type="ECO:0000259" key="3">
    <source>
        <dbReference type="SMART" id="SM00822"/>
    </source>
</evidence>
<evidence type="ECO:0000313" key="4">
    <source>
        <dbReference type="EMBL" id="CAA9522670.1"/>
    </source>
</evidence>
<dbReference type="AlphaFoldDB" id="A0A6J4TGK4"/>
<dbReference type="GO" id="GO:0006633">
    <property type="term" value="P:fatty acid biosynthetic process"/>
    <property type="evidence" value="ECO:0007669"/>
    <property type="project" value="TreeGrafter"/>
</dbReference>
<reference evidence="4" key="1">
    <citation type="submission" date="2020-02" db="EMBL/GenBank/DDBJ databases">
        <authorList>
            <person name="Meier V. D."/>
        </authorList>
    </citation>
    <scope>NUCLEOTIDE SEQUENCE</scope>
    <source>
        <strain evidence="4">AVDCRST_MAG53</strain>
    </source>
</reference>
<evidence type="ECO:0000256" key="2">
    <source>
        <dbReference type="ARBA" id="ARBA00023002"/>
    </source>
</evidence>
<feature type="domain" description="Ketoreductase" evidence="3">
    <location>
        <begin position="7"/>
        <end position="183"/>
    </location>
</feature>
<dbReference type="EC" id="1.1.1.100" evidence="4"/>
<protein>
    <submittedName>
        <fullName evidence="4">3-oxoacyl-[acyl-carrier protein] reductase</fullName>
        <ecNumber evidence="4">1.1.1.100</ecNumber>
    </submittedName>
</protein>
<dbReference type="GO" id="GO:0048038">
    <property type="term" value="F:quinone binding"/>
    <property type="evidence" value="ECO:0007669"/>
    <property type="project" value="TreeGrafter"/>
</dbReference>
<evidence type="ECO:0000256" key="1">
    <source>
        <dbReference type="ARBA" id="ARBA00006484"/>
    </source>
</evidence>
<dbReference type="SUPFAM" id="SSF51735">
    <property type="entry name" value="NAD(P)-binding Rossmann-fold domains"/>
    <property type="match status" value="1"/>
</dbReference>
<dbReference type="PROSITE" id="PS00061">
    <property type="entry name" value="ADH_SHORT"/>
    <property type="match status" value="1"/>
</dbReference>
<dbReference type="FunFam" id="3.40.50.720:FF:000084">
    <property type="entry name" value="Short-chain dehydrogenase reductase"/>
    <property type="match status" value="1"/>
</dbReference>
<dbReference type="InterPro" id="IPR036291">
    <property type="entry name" value="NAD(P)-bd_dom_sf"/>
</dbReference>
<gene>
    <name evidence="4" type="ORF">AVDCRST_MAG53-3435</name>
</gene>
<dbReference type="PRINTS" id="PR00080">
    <property type="entry name" value="SDRFAMILY"/>
</dbReference>
<dbReference type="PRINTS" id="PR00081">
    <property type="entry name" value="GDHRDH"/>
</dbReference>
<keyword evidence="2 4" id="KW-0560">Oxidoreductase</keyword>
<dbReference type="PANTHER" id="PTHR42760:SF133">
    <property type="entry name" value="3-OXOACYL-[ACYL-CARRIER-PROTEIN] REDUCTASE"/>
    <property type="match status" value="1"/>
</dbReference>
<dbReference type="SMART" id="SM00822">
    <property type="entry name" value="PKS_KR"/>
    <property type="match status" value="1"/>
</dbReference>
<proteinExistence type="inferred from homology"/>
<dbReference type="Pfam" id="PF13561">
    <property type="entry name" value="adh_short_C2"/>
    <property type="match status" value="1"/>
</dbReference>
<dbReference type="InterPro" id="IPR057326">
    <property type="entry name" value="KR_dom"/>
</dbReference>